<keyword evidence="1" id="KW-1133">Transmembrane helix</keyword>
<dbReference type="Proteomes" id="UP000820669">
    <property type="component" value="Unassembled WGS sequence"/>
</dbReference>
<dbReference type="PANTHER" id="PTHR34989:SF1">
    <property type="entry name" value="PROTEIN HDED"/>
    <property type="match status" value="1"/>
</dbReference>
<gene>
    <name evidence="2" type="ORF">HF526_01850</name>
</gene>
<feature type="transmembrane region" description="Helical" evidence="1">
    <location>
        <begin position="135"/>
        <end position="155"/>
    </location>
</feature>
<dbReference type="PANTHER" id="PTHR34989">
    <property type="entry name" value="PROTEIN HDED"/>
    <property type="match status" value="1"/>
</dbReference>
<comment type="caution">
    <text evidence="2">The sequence shown here is derived from an EMBL/GenBank/DDBJ whole genome shotgun (WGS) entry which is preliminary data.</text>
</comment>
<feature type="transmembrane region" description="Helical" evidence="1">
    <location>
        <begin position="81"/>
        <end position="100"/>
    </location>
</feature>
<dbReference type="InterPro" id="IPR005325">
    <property type="entry name" value="DUF308_memb"/>
</dbReference>
<evidence type="ECO:0000256" key="1">
    <source>
        <dbReference type="SAM" id="Phobius"/>
    </source>
</evidence>
<organism evidence="2 3">
    <name type="scientific">Pseudonocardia acidicola</name>
    <dbReference type="NCBI Taxonomy" id="2724939"/>
    <lineage>
        <taxon>Bacteria</taxon>
        <taxon>Bacillati</taxon>
        <taxon>Actinomycetota</taxon>
        <taxon>Actinomycetes</taxon>
        <taxon>Pseudonocardiales</taxon>
        <taxon>Pseudonocardiaceae</taxon>
        <taxon>Pseudonocardia</taxon>
    </lineage>
</organism>
<sequence>MTTHPSSAPLGGEGGAALLLAPARPAILVRAILAVAFGLIALLRPDFTVLALAVAFGAYALVDGTARVVDAVRHRDRARWWFGVAYGVLGIAAGIVALVWPQITVVVLTVVVGIWALVTGIVEIIAAFRLRGTPGVWLLGLAGLLAVVAGVLLVLQPVAGAIGLAVLMGAFFVVYGAVLAGIAVRLSRG</sequence>
<feature type="transmembrane region" description="Helical" evidence="1">
    <location>
        <begin position="161"/>
        <end position="184"/>
    </location>
</feature>
<dbReference type="RefSeq" id="WP_169379436.1">
    <property type="nucleotide sequence ID" value="NZ_JAAXLA010000002.1"/>
</dbReference>
<evidence type="ECO:0000313" key="3">
    <source>
        <dbReference type="Proteomes" id="UP000820669"/>
    </source>
</evidence>
<keyword evidence="3" id="KW-1185">Reference proteome</keyword>
<dbReference type="InterPro" id="IPR052712">
    <property type="entry name" value="Acid_resist_chaperone_HdeD"/>
</dbReference>
<feature type="transmembrane region" description="Helical" evidence="1">
    <location>
        <begin position="27"/>
        <end position="43"/>
    </location>
</feature>
<proteinExistence type="predicted"/>
<accession>A0ABX1S4R1</accession>
<name>A0ABX1S4R1_9PSEU</name>
<dbReference type="EMBL" id="JAAXLA010000002">
    <property type="protein sequence ID" value="NMH96075.1"/>
    <property type="molecule type" value="Genomic_DNA"/>
</dbReference>
<feature type="transmembrane region" description="Helical" evidence="1">
    <location>
        <begin position="106"/>
        <end position="128"/>
    </location>
</feature>
<keyword evidence="1" id="KW-0812">Transmembrane</keyword>
<protein>
    <submittedName>
        <fullName evidence="2">HdeD family acid-resistance protein</fullName>
    </submittedName>
</protein>
<reference evidence="2 3" key="1">
    <citation type="submission" date="2020-04" db="EMBL/GenBank/DDBJ databases">
        <authorList>
            <person name="Klaysubun C."/>
            <person name="Duangmal K."/>
            <person name="Lipun K."/>
        </authorList>
    </citation>
    <scope>NUCLEOTIDE SEQUENCE [LARGE SCALE GENOMIC DNA]</scope>
    <source>
        <strain evidence="2 3">K10HN5</strain>
    </source>
</reference>
<feature type="transmembrane region" description="Helical" evidence="1">
    <location>
        <begin position="49"/>
        <end position="69"/>
    </location>
</feature>
<dbReference type="Pfam" id="PF03729">
    <property type="entry name" value="DUF308"/>
    <property type="match status" value="1"/>
</dbReference>
<evidence type="ECO:0000313" key="2">
    <source>
        <dbReference type="EMBL" id="NMH96075.1"/>
    </source>
</evidence>
<keyword evidence="1" id="KW-0472">Membrane</keyword>